<reference evidence="1" key="2">
    <citation type="submission" date="2025-09" db="UniProtKB">
        <authorList>
            <consortium name="EnsemblPlants"/>
        </authorList>
    </citation>
    <scope>IDENTIFICATION</scope>
</reference>
<name>A0ACD5ZKY3_AVESA</name>
<protein>
    <submittedName>
        <fullName evidence="1">Uncharacterized protein</fullName>
    </submittedName>
</protein>
<reference evidence="1" key="1">
    <citation type="submission" date="2021-05" db="EMBL/GenBank/DDBJ databases">
        <authorList>
            <person name="Scholz U."/>
            <person name="Mascher M."/>
            <person name="Fiebig A."/>
        </authorList>
    </citation>
    <scope>NUCLEOTIDE SEQUENCE [LARGE SCALE GENOMIC DNA]</scope>
</reference>
<accession>A0ACD5ZKY3</accession>
<keyword evidence="2" id="KW-1185">Reference proteome</keyword>
<proteinExistence type="predicted"/>
<organism evidence="1 2">
    <name type="scientific">Avena sativa</name>
    <name type="common">Oat</name>
    <dbReference type="NCBI Taxonomy" id="4498"/>
    <lineage>
        <taxon>Eukaryota</taxon>
        <taxon>Viridiplantae</taxon>
        <taxon>Streptophyta</taxon>
        <taxon>Embryophyta</taxon>
        <taxon>Tracheophyta</taxon>
        <taxon>Spermatophyta</taxon>
        <taxon>Magnoliopsida</taxon>
        <taxon>Liliopsida</taxon>
        <taxon>Poales</taxon>
        <taxon>Poaceae</taxon>
        <taxon>BOP clade</taxon>
        <taxon>Pooideae</taxon>
        <taxon>Poodae</taxon>
        <taxon>Poeae</taxon>
        <taxon>Poeae Chloroplast Group 1 (Aveneae type)</taxon>
        <taxon>Aveninae</taxon>
        <taxon>Avena</taxon>
    </lineage>
</organism>
<dbReference type="Proteomes" id="UP001732700">
    <property type="component" value="Chromosome 7A"/>
</dbReference>
<sequence>MAASVGVVFFLLAAALAAAGSSEAALVEHTFVVSQMKMHHLCNDTLVTVVNGQLPGPAIEVTEGDSLVVHVINKSPSGLTIHWHGVKQLLNCWADGPGMITQCPIQPNKNFTYRFNVVGQEGTLWWHAHVGFLRATIHGALIIRPRSGPNSYPFPKPDKEIPIVIGEWWDVDLVHLENRVENRIYEDWPLSPTINGMLGDLSNCSGVIEDNYILNVERGKTYLLRIVHAAVHEEYNLKIAGHKFTVVAVDANYVKPYTTDTIVIASGETVDALVVADAPPGRYYMVAQAVQSPEPSPQIPILVSRGIVSYNPSKGSGDDDTPIVAPELPDQHDATPSFYFRGNLTSLLPQPVPLNVDEHILIAIDVGDICLYAGSPNCMVSKLNNISFELPTTTSLLQAHYYNNMSSSVNRLQELPRRPPVVEFGHSPTSKATVVRRVRHNATVEIVFQNPYSSDLISNTNPMHLHGHDFFILGQGLGRYDAVRDAQAYNLVDPPARSTALVPIYGWMAIRFVANNPGVWFLHCHMEKHVSSGMALALVVENGHTLETTLPPPPADYTSCDNQNSRVADE</sequence>
<evidence type="ECO:0000313" key="2">
    <source>
        <dbReference type="Proteomes" id="UP001732700"/>
    </source>
</evidence>
<evidence type="ECO:0000313" key="1">
    <source>
        <dbReference type="EnsemblPlants" id="AVESA.00010b.r2.7AG1188970.1.CDS"/>
    </source>
</evidence>
<dbReference type="EnsemblPlants" id="AVESA.00010b.r2.7AG1188970.1">
    <property type="protein sequence ID" value="AVESA.00010b.r2.7AG1188970.1.CDS"/>
    <property type="gene ID" value="AVESA.00010b.r2.7AG1188970"/>
</dbReference>